<reference evidence="1 2" key="1">
    <citation type="submission" date="2023-10" db="EMBL/GenBank/DDBJ databases">
        <title>Hymenobacter endophyticus sp. nov., an isolate from the leaf tissues of wheat.</title>
        <authorList>
            <person name="Dai Y."/>
        </authorList>
    </citation>
    <scope>NUCLEOTIDE SEQUENCE [LARGE SCALE GENOMIC DNA]</scope>
    <source>
        <strain evidence="1 2">ZK17L-C2</strain>
    </source>
</reference>
<evidence type="ECO:0000313" key="2">
    <source>
        <dbReference type="Proteomes" id="UP001250698"/>
    </source>
</evidence>
<dbReference type="Proteomes" id="UP001250698">
    <property type="component" value="Unassembled WGS sequence"/>
</dbReference>
<evidence type="ECO:0008006" key="3">
    <source>
        <dbReference type="Google" id="ProtNLM"/>
    </source>
</evidence>
<name>A0ABU3TGY7_9BACT</name>
<comment type="caution">
    <text evidence="1">The sequence shown here is derived from an EMBL/GenBank/DDBJ whole genome shotgun (WGS) entry which is preliminary data.</text>
</comment>
<accession>A0ABU3TGY7</accession>
<evidence type="ECO:0000313" key="1">
    <source>
        <dbReference type="EMBL" id="MDU0370624.1"/>
    </source>
</evidence>
<organism evidence="1 2">
    <name type="scientific">Hymenobacter endophyticus</name>
    <dbReference type="NCBI Taxonomy" id="3076335"/>
    <lineage>
        <taxon>Bacteria</taxon>
        <taxon>Pseudomonadati</taxon>
        <taxon>Bacteroidota</taxon>
        <taxon>Cytophagia</taxon>
        <taxon>Cytophagales</taxon>
        <taxon>Hymenobacteraceae</taxon>
        <taxon>Hymenobacter</taxon>
    </lineage>
</organism>
<dbReference type="InterPro" id="IPR029068">
    <property type="entry name" value="Glyas_Bleomycin-R_OHBP_Dase"/>
</dbReference>
<dbReference type="SUPFAM" id="SSF54593">
    <property type="entry name" value="Glyoxalase/Bleomycin resistance protein/Dihydroxybiphenyl dioxygenase"/>
    <property type="match status" value="1"/>
</dbReference>
<keyword evidence="2" id="KW-1185">Reference proteome</keyword>
<dbReference type="RefSeq" id="WP_315998105.1">
    <property type="nucleotide sequence ID" value="NZ_JAWDJT010000005.1"/>
</dbReference>
<proteinExistence type="predicted"/>
<sequence>MLQGLRTIVYPVGNLAEAKAWYSQVLEQGPYFDEPFYVGFNVGGYEPGLDPNGPVAGQCGPETYWGVSDADAAFARLVAHGAHPHQPVHMLALLRATSWRFIEGLLDQLKRHLRYA</sequence>
<dbReference type="EMBL" id="JAWDJT010000005">
    <property type="protein sequence ID" value="MDU0370624.1"/>
    <property type="molecule type" value="Genomic_DNA"/>
</dbReference>
<gene>
    <name evidence="1" type="ORF">ROI90_09495</name>
</gene>
<dbReference type="Gene3D" id="3.10.180.10">
    <property type="entry name" value="2,3-Dihydroxybiphenyl 1,2-Dioxygenase, domain 1"/>
    <property type="match status" value="1"/>
</dbReference>
<protein>
    <recommendedName>
        <fullName evidence="3">VOC family protein</fullName>
    </recommendedName>
</protein>